<dbReference type="FunFam" id="3.40.20.10:FF:000002">
    <property type="entry name" value="Gelsolin"/>
    <property type="match status" value="1"/>
</dbReference>
<dbReference type="SUPFAM" id="SSF55753">
    <property type="entry name" value="Actin depolymerizing proteins"/>
    <property type="match status" value="4"/>
</dbReference>
<feature type="domain" description="Gelsolin-like" evidence="3">
    <location>
        <begin position="461"/>
        <end position="527"/>
    </location>
</feature>
<feature type="compositionally biased region" description="Polar residues" evidence="2">
    <location>
        <begin position="46"/>
        <end position="55"/>
    </location>
</feature>
<accession>A0ABD2PGL2</accession>
<feature type="domain" description="Gelsolin-like" evidence="3">
    <location>
        <begin position="102"/>
        <end position="174"/>
    </location>
</feature>
<dbReference type="PANTHER" id="PTHR11977">
    <property type="entry name" value="VILLIN"/>
    <property type="match status" value="1"/>
</dbReference>
<keyword evidence="1" id="KW-0677">Repeat</keyword>
<dbReference type="InterPro" id="IPR007123">
    <property type="entry name" value="Gelsolin-like_dom"/>
</dbReference>
<dbReference type="InterPro" id="IPR029006">
    <property type="entry name" value="ADF-H/Gelsolin-like_dom_sf"/>
</dbReference>
<dbReference type="CDD" id="cd11292">
    <property type="entry name" value="gelsolin_S3_like"/>
    <property type="match status" value="1"/>
</dbReference>
<evidence type="ECO:0000313" key="4">
    <source>
        <dbReference type="EMBL" id="KAL3290085.1"/>
    </source>
</evidence>
<gene>
    <name evidence="4" type="ORF">HHI36_023454</name>
</gene>
<protein>
    <recommendedName>
        <fullName evidence="3">Gelsolin-like domain-containing protein</fullName>
    </recommendedName>
</protein>
<dbReference type="PROSITE" id="PS51257">
    <property type="entry name" value="PROKAR_LIPOPROTEIN"/>
    <property type="match status" value="1"/>
</dbReference>
<keyword evidence="5" id="KW-1185">Reference proteome</keyword>
<feature type="region of interest" description="Disordered" evidence="2">
    <location>
        <begin position="43"/>
        <end position="62"/>
    </location>
</feature>
<name>A0ABD2PGL2_9CUCU</name>
<dbReference type="InterPro" id="IPR007122">
    <property type="entry name" value="Villin/Gelsolin"/>
</dbReference>
<dbReference type="EMBL" id="JABFTP020000186">
    <property type="protein sequence ID" value="KAL3290085.1"/>
    <property type="molecule type" value="Genomic_DNA"/>
</dbReference>
<dbReference type="AlphaFoldDB" id="A0ABD2PGL2"/>
<evidence type="ECO:0000256" key="1">
    <source>
        <dbReference type="ARBA" id="ARBA00022737"/>
    </source>
</evidence>
<evidence type="ECO:0000313" key="5">
    <source>
        <dbReference type="Proteomes" id="UP001516400"/>
    </source>
</evidence>
<reference evidence="4 5" key="1">
    <citation type="journal article" date="2021" name="BMC Biol.">
        <title>Horizontally acquired antibacterial genes associated with adaptive radiation of ladybird beetles.</title>
        <authorList>
            <person name="Li H.S."/>
            <person name="Tang X.F."/>
            <person name="Huang Y.H."/>
            <person name="Xu Z.Y."/>
            <person name="Chen M.L."/>
            <person name="Du X.Y."/>
            <person name="Qiu B.Y."/>
            <person name="Chen P.T."/>
            <person name="Zhang W."/>
            <person name="Slipinski A."/>
            <person name="Escalona H.E."/>
            <person name="Waterhouse R.M."/>
            <person name="Zwick A."/>
            <person name="Pang H."/>
        </authorList>
    </citation>
    <scope>NUCLEOTIDE SEQUENCE [LARGE SCALE GENOMIC DNA]</scope>
    <source>
        <strain evidence="4">SYSU2018</strain>
    </source>
</reference>
<dbReference type="PRINTS" id="PR00597">
    <property type="entry name" value="GELSOLIN"/>
</dbReference>
<evidence type="ECO:0000259" key="3">
    <source>
        <dbReference type="Pfam" id="PF00626"/>
    </source>
</evidence>
<dbReference type="CDD" id="cd11290">
    <property type="entry name" value="gelsolin_S1_like"/>
    <property type="match status" value="1"/>
</dbReference>
<dbReference type="Gene3D" id="3.40.20.10">
    <property type="entry name" value="Severin"/>
    <property type="match status" value="4"/>
</dbReference>
<organism evidence="4 5">
    <name type="scientific">Cryptolaemus montrouzieri</name>
    <dbReference type="NCBI Taxonomy" id="559131"/>
    <lineage>
        <taxon>Eukaryota</taxon>
        <taxon>Metazoa</taxon>
        <taxon>Ecdysozoa</taxon>
        <taxon>Arthropoda</taxon>
        <taxon>Hexapoda</taxon>
        <taxon>Insecta</taxon>
        <taxon>Pterygota</taxon>
        <taxon>Neoptera</taxon>
        <taxon>Endopterygota</taxon>
        <taxon>Coleoptera</taxon>
        <taxon>Polyphaga</taxon>
        <taxon>Cucujiformia</taxon>
        <taxon>Coccinelloidea</taxon>
        <taxon>Coccinellidae</taxon>
        <taxon>Scymninae</taxon>
        <taxon>Scymnini</taxon>
        <taxon>Cryptolaemus</taxon>
    </lineage>
</organism>
<dbReference type="PANTHER" id="PTHR11977:SF123">
    <property type="entry name" value="GELSOLIN"/>
    <property type="match status" value="1"/>
</dbReference>
<dbReference type="Proteomes" id="UP001516400">
    <property type="component" value="Unassembled WGS sequence"/>
</dbReference>
<proteinExistence type="predicted"/>
<feature type="domain" description="Gelsolin-like" evidence="3">
    <location>
        <begin position="340"/>
        <end position="409"/>
    </location>
</feature>
<sequence>MRMHTWRGTGAGTLQQQPNKWAAAGLLALFVISCSSSASGARIKTTRVQNTTSPTSRDRTPVNERTKMKQDYPDFENAGQKAGVEIWRVEDFKPVAYPKDQYGKFYDGDSYIILTTKILKSGAKEWDLHFWLGSKTSQDEAGAAAILAVQLDDSLGGVPIQYREVQEHESQLFLSNFKNGIRYLPGGVASGFHHVDPDAFETRLFQVKGSRNVRVKQVDPKITSMNEGDCFILDVGKNIYVYVGKKSKRIERLKAISAANQIRDQDHAGKAHVHIIDEYSTEHEVETFFKNLGSGSPSEVPPEGAGGDDLQFESKEQRVATLYRVSDSTGNLKVDPIGEKPFSQSALDTNDCFILDTVDSNIFVWIGKKCNNNEKANAMKTAENYLKNKNYPPWTHVQRIVEEAEPTAFTQYFKTWQGQRQIRSRLVREASTEEAEGWEARLLHASIRGKSNQFSVEQIFDFEQNDLNPDDVMILDLGTKVYIWIGNGASVSEKSKCEDLVTDYLKKFGRENIPRIRVHQGEEDEKFKKQFHHWDDNLWENDNKYDNAKANLLASNQALSLN</sequence>
<comment type="caution">
    <text evidence="4">The sequence shown here is derived from an EMBL/GenBank/DDBJ whole genome shotgun (WGS) entry which is preliminary data.</text>
</comment>
<dbReference type="CDD" id="cd11289">
    <property type="entry name" value="gelsolin_S2_like"/>
    <property type="match status" value="1"/>
</dbReference>
<feature type="domain" description="Gelsolin-like" evidence="3">
    <location>
        <begin position="212"/>
        <end position="278"/>
    </location>
</feature>
<evidence type="ECO:0000256" key="2">
    <source>
        <dbReference type="SAM" id="MobiDB-lite"/>
    </source>
</evidence>
<dbReference type="SMART" id="SM00262">
    <property type="entry name" value="GEL"/>
    <property type="match status" value="4"/>
</dbReference>
<dbReference type="Pfam" id="PF00626">
    <property type="entry name" value="Gelsolin"/>
    <property type="match status" value="4"/>
</dbReference>